<feature type="transmembrane region" description="Helical" evidence="1">
    <location>
        <begin position="15"/>
        <end position="36"/>
    </location>
</feature>
<feature type="transmembrane region" description="Helical" evidence="1">
    <location>
        <begin position="180"/>
        <end position="208"/>
    </location>
</feature>
<protein>
    <recommendedName>
        <fullName evidence="4">Glycosyltransferase RgtA/B/C/D-like domain-containing protein</fullName>
    </recommendedName>
</protein>
<keyword evidence="1" id="KW-0812">Transmembrane</keyword>
<keyword evidence="1" id="KW-0472">Membrane</keyword>
<feature type="transmembrane region" description="Helical" evidence="1">
    <location>
        <begin position="262"/>
        <end position="283"/>
    </location>
</feature>
<sequence>MQTSDRSSVNIPRNVFAALLIAACGMAIVLSLLAPIGHDQFWFLLLGGRVLHGSRVYGPEIFDSNPPLVLWLSAVPSAIAGITHLPLTTVFKFCVMLAEVLSAWLCVHLVNKLTLAGQLPRVTPAAKLWLAFAFVAIFAVAPARDFGQRDHVLGFLILPYLLLAALPSEGLPKASTRIAIGILAAMSVCLKPHHALILVAIELTLVLARRSLRTLFRPELLTAAASGLLFLAALRTFAPEYIHTAVPIVRATYWAIGNLSPALLFSNAIELHVLAVLALILFVRSRSNPLVLRILLTASFAATAAYYLQGTGWYYQQLPAISLFGCTLALLLWKDFADRTFSLPRWLFPATAAVGALAVFLTLHFSRYPITPARSFPLDSPDPAVFRNLPPGISVAILTMEVEEAMMPIAKFHLTWASRMNNLWLLPAILRNQDQIIAPKRRLSPATLQSLEATQHRFMDEDLDRWQPALILIERCYDPAIQCQFLEDRHDNLLRWFSTDPHFRQIFSAYTFNGVDGRYDVYKR</sequence>
<proteinExistence type="predicted"/>
<feature type="transmembrane region" description="Helical" evidence="1">
    <location>
        <begin position="290"/>
        <end position="308"/>
    </location>
</feature>
<evidence type="ECO:0000313" key="2">
    <source>
        <dbReference type="EMBL" id="ADV81772.1"/>
    </source>
</evidence>
<gene>
    <name evidence="2" type="ordered locus">AciPR4_0939</name>
</gene>
<dbReference type="KEGG" id="tsa:AciPR4_0939"/>
<accession>E8V7S4</accession>
<dbReference type="STRING" id="401053.AciPR4_0939"/>
<name>E8V7S4_TERSS</name>
<dbReference type="OrthoDB" id="107350at2"/>
<feature type="transmembrane region" description="Helical" evidence="1">
    <location>
        <begin position="345"/>
        <end position="365"/>
    </location>
</feature>
<dbReference type="EMBL" id="CP002467">
    <property type="protein sequence ID" value="ADV81772.1"/>
    <property type="molecule type" value="Genomic_DNA"/>
</dbReference>
<organism evidence="2 3">
    <name type="scientific">Terriglobus saanensis (strain ATCC BAA-1853 / DSM 23119 / SP1PR4)</name>
    <dbReference type="NCBI Taxonomy" id="401053"/>
    <lineage>
        <taxon>Bacteria</taxon>
        <taxon>Pseudomonadati</taxon>
        <taxon>Acidobacteriota</taxon>
        <taxon>Terriglobia</taxon>
        <taxon>Terriglobales</taxon>
        <taxon>Acidobacteriaceae</taxon>
        <taxon>Terriglobus</taxon>
    </lineage>
</organism>
<dbReference type="Proteomes" id="UP000006844">
    <property type="component" value="Chromosome"/>
</dbReference>
<feature type="transmembrane region" description="Helical" evidence="1">
    <location>
        <begin position="122"/>
        <end position="140"/>
    </location>
</feature>
<evidence type="ECO:0000313" key="3">
    <source>
        <dbReference type="Proteomes" id="UP000006844"/>
    </source>
</evidence>
<evidence type="ECO:0000256" key="1">
    <source>
        <dbReference type="SAM" id="Phobius"/>
    </source>
</evidence>
<feature type="transmembrane region" description="Helical" evidence="1">
    <location>
        <begin position="220"/>
        <end position="242"/>
    </location>
</feature>
<keyword evidence="3" id="KW-1185">Reference proteome</keyword>
<dbReference type="eggNOG" id="COG2246">
    <property type="taxonomic scope" value="Bacteria"/>
</dbReference>
<keyword evidence="1" id="KW-1133">Transmembrane helix</keyword>
<evidence type="ECO:0008006" key="4">
    <source>
        <dbReference type="Google" id="ProtNLM"/>
    </source>
</evidence>
<dbReference type="AlphaFoldDB" id="E8V7S4"/>
<reference evidence="2 3" key="1">
    <citation type="journal article" date="2012" name="Stand. Genomic Sci.">
        <title>Complete genome sequence of Terriglobus saanensis type strain SP1PR4(T), an Acidobacteria from tundra soil.</title>
        <authorList>
            <person name="Rawat S.R."/>
            <person name="Mannisto M.K."/>
            <person name="Starovoytov V."/>
            <person name="Goodwin L."/>
            <person name="Nolan M."/>
            <person name="Hauser L."/>
            <person name="Land M."/>
            <person name="Davenport K.W."/>
            <person name="Woyke T."/>
            <person name="Haggblom M.M."/>
        </authorList>
    </citation>
    <scope>NUCLEOTIDE SEQUENCE</scope>
    <source>
        <strain evidence="3">ATCC BAA-1853 / DSM 23119 / SP1PR4</strain>
    </source>
</reference>
<dbReference type="HOGENOM" id="CLU_028735_0_0_0"/>
<feature type="transmembrane region" description="Helical" evidence="1">
    <location>
        <begin position="314"/>
        <end position="333"/>
    </location>
</feature>
<dbReference type="RefSeq" id="WP_013567505.1">
    <property type="nucleotide sequence ID" value="NC_014963.1"/>
</dbReference>
<feature type="transmembrane region" description="Helical" evidence="1">
    <location>
        <begin position="152"/>
        <end position="168"/>
    </location>
</feature>
<dbReference type="PROSITE" id="PS51257">
    <property type="entry name" value="PROKAR_LIPOPROTEIN"/>
    <property type="match status" value="1"/>
</dbReference>